<dbReference type="VEuPathDB" id="FungiDB:EYZ11_003233"/>
<name>A0A5M9MSR2_9EURO</name>
<organism evidence="2 3">
    <name type="scientific">Aspergillus tanneri</name>
    <dbReference type="NCBI Taxonomy" id="1220188"/>
    <lineage>
        <taxon>Eukaryota</taxon>
        <taxon>Fungi</taxon>
        <taxon>Dikarya</taxon>
        <taxon>Ascomycota</taxon>
        <taxon>Pezizomycotina</taxon>
        <taxon>Eurotiomycetes</taxon>
        <taxon>Eurotiomycetidae</taxon>
        <taxon>Eurotiales</taxon>
        <taxon>Aspergillaceae</taxon>
        <taxon>Aspergillus</taxon>
        <taxon>Aspergillus subgen. Circumdati</taxon>
    </lineage>
</organism>
<dbReference type="GeneID" id="54329015"/>
<feature type="compositionally biased region" description="Polar residues" evidence="1">
    <location>
        <begin position="17"/>
        <end position="28"/>
    </location>
</feature>
<proteinExistence type="predicted"/>
<accession>A0A5M9MSR2</accession>
<sequence length="309" mass="35290">MADSSPRASPAPEHQETSNGPCQHTTPPVANHTCHHPYHSQYSESNLPPLLFRMDQPLNTQLGVLSNLIENGQEVTDHEGSAIRDFPFLPRYISSQPPTWLLEYWMRTDYRLTYRDIKARMTTPEDQKPTENALNMRREREVRAPLSLSCWTARRGRANRISRIDIERVEFWTIDQVKFNTTMEIEYRQTETELYPVPFRLRAKSLASAPVATVYYPLDTFLEGDGSHAPSSRITVALDIFYELSERALARGMDSWRQLPAHDIPVSWKPYSDTGRPSAQAGVIVDLEEEDVSLDDASSDQADESEVHS</sequence>
<evidence type="ECO:0000313" key="2">
    <source>
        <dbReference type="EMBL" id="KAA8647619.1"/>
    </source>
</evidence>
<feature type="region of interest" description="Disordered" evidence="1">
    <location>
        <begin position="1"/>
        <end position="37"/>
    </location>
</feature>
<dbReference type="RefSeq" id="XP_033426980.1">
    <property type="nucleotide sequence ID" value="XM_033570948.1"/>
</dbReference>
<feature type="region of interest" description="Disordered" evidence="1">
    <location>
        <begin position="290"/>
        <end position="309"/>
    </location>
</feature>
<reference evidence="2 3" key="1">
    <citation type="submission" date="2019-08" db="EMBL/GenBank/DDBJ databases">
        <title>The genome sequence of a newly discovered highly antifungal drug resistant Aspergillus species, Aspergillus tanneri NIH 1004.</title>
        <authorList>
            <person name="Mounaud S."/>
            <person name="Singh I."/>
            <person name="Joardar V."/>
            <person name="Pakala S."/>
            <person name="Pakala S."/>
            <person name="Venepally P."/>
            <person name="Chung J.K."/>
            <person name="Losada L."/>
            <person name="Nierman W.C."/>
        </authorList>
    </citation>
    <scope>NUCLEOTIDE SEQUENCE [LARGE SCALE GENOMIC DNA]</scope>
    <source>
        <strain evidence="2 3">NIH1004</strain>
    </source>
</reference>
<protein>
    <submittedName>
        <fullName evidence="2">Uncharacterized protein</fullName>
    </submittedName>
</protein>
<dbReference type="Proteomes" id="UP000324241">
    <property type="component" value="Unassembled WGS sequence"/>
</dbReference>
<evidence type="ECO:0000313" key="3">
    <source>
        <dbReference type="Proteomes" id="UP000324241"/>
    </source>
</evidence>
<evidence type="ECO:0000256" key="1">
    <source>
        <dbReference type="SAM" id="MobiDB-lite"/>
    </source>
</evidence>
<dbReference type="OrthoDB" id="5409522at2759"/>
<gene>
    <name evidence="2" type="ORF">ATNIH1004_006313</name>
</gene>
<dbReference type="EMBL" id="QUQM01000004">
    <property type="protein sequence ID" value="KAA8647619.1"/>
    <property type="molecule type" value="Genomic_DNA"/>
</dbReference>
<comment type="caution">
    <text evidence="2">The sequence shown here is derived from an EMBL/GenBank/DDBJ whole genome shotgun (WGS) entry which is preliminary data.</text>
</comment>
<dbReference type="AlphaFoldDB" id="A0A5M9MSR2"/>